<gene>
    <name evidence="2" type="ORF">AVDCRST_MAG37-571</name>
</gene>
<protein>
    <submittedName>
        <fullName evidence="2">Uncharacterized protein</fullName>
    </submittedName>
</protein>
<keyword evidence="1" id="KW-0812">Transmembrane</keyword>
<sequence length="171" mass="17813">MTTSARLGASDTGGNFAVFTRLVAVFIGLTNLAVLAGLNGVDSVTLQREDVGLNEILPPVLAGLVTSEIVLRRLRSATLAEKFSDRYANSVFVVCLGGTLIGFLLGAALTLNRMLVPGPPEVLERMLVSLAPGLVGAAFGLVLGLAGGFDPRFSPGRDPRSLQEHELAIVG</sequence>
<evidence type="ECO:0000313" key="2">
    <source>
        <dbReference type="EMBL" id="CAA9430602.1"/>
    </source>
</evidence>
<name>A0A6J4Q4R2_9ACTN</name>
<proteinExistence type="predicted"/>
<reference evidence="2" key="1">
    <citation type="submission" date="2020-02" db="EMBL/GenBank/DDBJ databases">
        <authorList>
            <person name="Meier V. D."/>
        </authorList>
    </citation>
    <scope>NUCLEOTIDE SEQUENCE</scope>
    <source>
        <strain evidence="2">AVDCRST_MAG37</strain>
    </source>
</reference>
<dbReference type="EMBL" id="CADCVD010000025">
    <property type="protein sequence ID" value="CAA9430602.1"/>
    <property type="molecule type" value="Genomic_DNA"/>
</dbReference>
<keyword evidence="1" id="KW-1133">Transmembrane helix</keyword>
<keyword evidence="1" id="KW-0472">Membrane</keyword>
<organism evidence="2">
    <name type="scientific">uncultured Rubrobacteraceae bacterium</name>
    <dbReference type="NCBI Taxonomy" id="349277"/>
    <lineage>
        <taxon>Bacteria</taxon>
        <taxon>Bacillati</taxon>
        <taxon>Actinomycetota</taxon>
        <taxon>Rubrobacteria</taxon>
        <taxon>Rubrobacterales</taxon>
        <taxon>Rubrobacteraceae</taxon>
        <taxon>environmental samples</taxon>
    </lineage>
</organism>
<dbReference type="AlphaFoldDB" id="A0A6J4Q4R2"/>
<evidence type="ECO:0000256" key="1">
    <source>
        <dbReference type="SAM" id="Phobius"/>
    </source>
</evidence>
<feature type="transmembrane region" description="Helical" evidence="1">
    <location>
        <begin position="87"/>
        <end position="109"/>
    </location>
</feature>
<feature type="transmembrane region" description="Helical" evidence="1">
    <location>
        <begin position="12"/>
        <end position="36"/>
    </location>
</feature>
<feature type="transmembrane region" description="Helical" evidence="1">
    <location>
        <begin position="129"/>
        <end position="149"/>
    </location>
</feature>
<accession>A0A6J4Q4R2</accession>